<dbReference type="PANTHER" id="PTHR34704:SF1">
    <property type="entry name" value="ATPASE"/>
    <property type="match status" value="1"/>
</dbReference>
<feature type="non-terminal residue" evidence="2">
    <location>
        <position position="104"/>
    </location>
</feature>
<gene>
    <name evidence="2" type="ORF">B2A_14567</name>
</gene>
<dbReference type="InterPro" id="IPR011579">
    <property type="entry name" value="ATPase_dom"/>
</dbReference>
<dbReference type="EMBL" id="AUZZ01010580">
    <property type="protein sequence ID" value="EQD29273.1"/>
    <property type="molecule type" value="Genomic_DNA"/>
</dbReference>
<protein>
    <submittedName>
        <fullName evidence="2">ATPase domain protein, prokaryote domain protein</fullName>
    </submittedName>
</protein>
<dbReference type="PANTHER" id="PTHR34704">
    <property type="entry name" value="ATPASE"/>
    <property type="match status" value="1"/>
</dbReference>
<dbReference type="SUPFAM" id="SSF52540">
    <property type="entry name" value="P-loop containing nucleoside triphosphate hydrolases"/>
    <property type="match status" value="1"/>
</dbReference>
<evidence type="ECO:0000259" key="1">
    <source>
        <dbReference type="Pfam" id="PF01637"/>
    </source>
</evidence>
<accession>T0Y805</accession>
<proteinExistence type="predicted"/>
<name>T0Y805_9ZZZZ</name>
<reference evidence="2" key="2">
    <citation type="journal article" date="2014" name="ISME J.">
        <title>Microbial stratification in low pH oxic and suboxic macroscopic growths along an acid mine drainage.</title>
        <authorList>
            <person name="Mendez-Garcia C."/>
            <person name="Mesa V."/>
            <person name="Sprenger R.R."/>
            <person name="Richter M."/>
            <person name="Diez M.S."/>
            <person name="Solano J."/>
            <person name="Bargiela R."/>
            <person name="Golyshina O.V."/>
            <person name="Manteca A."/>
            <person name="Ramos J.L."/>
            <person name="Gallego J.R."/>
            <person name="Llorente I."/>
            <person name="Martins Dos Santos V.A."/>
            <person name="Jensen O.N."/>
            <person name="Pelaez A.I."/>
            <person name="Sanchez J."/>
            <person name="Ferrer M."/>
        </authorList>
    </citation>
    <scope>NUCLEOTIDE SEQUENCE</scope>
</reference>
<comment type="caution">
    <text evidence="2">The sequence shown here is derived from an EMBL/GenBank/DDBJ whole genome shotgun (WGS) entry which is preliminary data.</text>
</comment>
<organism evidence="2">
    <name type="scientific">mine drainage metagenome</name>
    <dbReference type="NCBI Taxonomy" id="410659"/>
    <lineage>
        <taxon>unclassified sequences</taxon>
        <taxon>metagenomes</taxon>
        <taxon>ecological metagenomes</taxon>
    </lineage>
</organism>
<reference evidence="2" key="1">
    <citation type="submission" date="2013-08" db="EMBL/GenBank/DDBJ databases">
        <authorList>
            <person name="Mendez C."/>
            <person name="Richter M."/>
            <person name="Ferrer M."/>
            <person name="Sanchez J."/>
        </authorList>
    </citation>
    <scope>NUCLEOTIDE SEQUENCE</scope>
</reference>
<evidence type="ECO:0000313" key="2">
    <source>
        <dbReference type="EMBL" id="EQD29273.1"/>
    </source>
</evidence>
<dbReference type="Pfam" id="PF01637">
    <property type="entry name" value="ATPase_2"/>
    <property type="match status" value="1"/>
</dbReference>
<dbReference type="AlphaFoldDB" id="T0Y805"/>
<feature type="domain" description="ATPase" evidence="1">
    <location>
        <begin position="3"/>
        <end position="66"/>
    </location>
</feature>
<dbReference type="InterPro" id="IPR027417">
    <property type="entry name" value="P-loop_NTPase"/>
</dbReference>
<dbReference type="GO" id="GO:0005524">
    <property type="term" value="F:ATP binding"/>
    <property type="evidence" value="ECO:0007669"/>
    <property type="project" value="InterPro"/>
</dbReference>
<dbReference type="Gene3D" id="3.40.50.300">
    <property type="entry name" value="P-loop containing nucleotide triphosphate hydrolases"/>
    <property type="match status" value="1"/>
</dbReference>
<sequence length="104" mass="11921">MEFVDRVEELKALKYAYESKNASFVVLYGRRRLGKTELIKQFLKGVDSSAYYLATEEGSAKQLRSFSNLVGMRLGDEDLARFGSVDWESLFLRISKAELKSRLV</sequence>